<evidence type="ECO:0000313" key="2">
    <source>
        <dbReference type="Proteomes" id="UP001621512"/>
    </source>
</evidence>
<dbReference type="EMBL" id="CP108341">
    <property type="protein sequence ID" value="WTW29672.1"/>
    <property type="molecule type" value="Genomic_DNA"/>
</dbReference>
<dbReference type="Proteomes" id="UP001621512">
    <property type="component" value="Chromosome"/>
</dbReference>
<accession>A0ABZ1MRC3</accession>
<protein>
    <submittedName>
        <fullName evidence="1">Uncharacterized protein</fullName>
    </submittedName>
</protein>
<proteinExistence type="predicted"/>
<sequence length="92" mass="9218">MARRQPVRAGGRDFLDGERVAAALLPAPLLLAQPPRGARLVVDGEGRPAVQGVVPAQCGQPCGVPGGQGRRSRAGAVGVDGARSRAVGVGMA</sequence>
<name>A0ABZ1MRC3_STREF</name>
<evidence type="ECO:0000313" key="1">
    <source>
        <dbReference type="EMBL" id="WTW29672.1"/>
    </source>
</evidence>
<organism evidence="1 2">
    <name type="scientific">Streptomyces purpurascens</name>
    <dbReference type="NCBI Taxonomy" id="1924"/>
    <lineage>
        <taxon>Bacteria</taxon>
        <taxon>Bacillati</taxon>
        <taxon>Actinomycetota</taxon>
        <taxon>Actinomycetes</taxon>
        <taxon>Kitasatosporales</taxon>
        <taxon>Streptomycetaceae</taxon>
        <taxon>Streptomyces</taxon>
    </lineage>
</organism>
<dbReference type="RefSeq" id="WP_405507283.1">
    <property type="nucleotide sequence ID" value="NZ_CP108341.1"/>
</dbReference>
<reference evidence="1 2" key="1">
    <citation type="submission" date="2022-10" db="EMBL/GenBank/DDBJ databases">
        <title>The complete genomes of actinobacterial strains from the NBC collection.</title>
        <authorList>
            <person name="Joergensen T.S."/>
            <person name="Alvarez Arevalo M."/>
            <person name="Sterndorff E.B."/>
            <person name="Faurdal D."/>
            <person name="Vuksanovic O."/>
            <person name="Mourched A.-S."/>
            <person name="Charusanti P."/>
            <person name="Shaw S."/>
            <person name="Blin K."/>
            <person name="Weber T."/>
        </authorList>
    </citation>
    <scope>NUCLEOTIDE SEQUENCE [LARGE SCALE GENOMIC DNA]</scope>
    <source>
        <strain evidence="1 2">NBC_00017</strain>
    </source>
</reference>
<gene>
    <name evidence="1" type="ORF">OHU35_27975</name>
</gene>
<keyword evidence="2" id="KW-1185">Reference proteome</keyword>